<comment type="similarity">
    <text evidence="3 10">Belongs to the alpha-carbonic anhydrase family.</text>
</comment>
<comment type="catalytic activity">
    <reaction evidence="9 10">
        <text>hydrogencarbonate + H(+) = CO2 + H2O</text>
        <dbReference type="Rhea" id="RHEA:10748"/>
        <dbReference type="ChEBI" id="CHEBI:15377"/>
        <dbReference type="ChEBI" id="CHEBI:15378"/>
        <dbReference type="ChEBI" id="CHEBI:16526"/>
        <dbReference type="ChEBI" id="CHEBI:17544"/>
        <dbReference type="EC" id="4.2.1.1"/>
    </reaction>
</comment>
<dbReference type="PROSITE" id="PS00162">
    <property type="entry name" value="ALPHA_CA_1"/>
    <property type="match status" value="1"/>
</dbReference>
<accession>A0A540V5X3</accession>
<dbReference type="CDD" id="cd03124">
    <property type="entry name" value="alpha_CA_prokaryotic_like"/>
    <property type="match status" value="1"/>
</dbReference>
<dbReference type="GO" id="GO:0008270">
    <property type="term" value="F:zinc ion binding"/>
    <property type="evidence" value="ECO:0007669"/>
    <property type="project" value="UniProtKB-UniRule"/>
</dbReference>
<dbReference type="PROSITE" id="PS51144">
    <property type="entry name" value="ALPHA_CA_2"/>
    <property type="match status" value="1"/>
</dbReference>
<organism evidence="12 13">
    <name type="scientific">Ureibacillus terrenus</name>
    <dbReference type="NCBI Taxonomy" id="118246"/>
    <lineage>
        <taxon>Bacteria</taxon>
        <taxon>Bacillati</taxon>
        <taxon>Bacillota</taxon>
        <taxon>Bacilli</taxon>
        <taxon>Bacillales</taxon>
        <taxon>Caryophanaceae</taxon>
        <taxon>Ureibacillus</taxon>
    </lineage>
</organism>
<evidence type="ECO:0000256" key="7">
    <source>
        <dbReference type="ARBA" id="ARBA00022833"/>
    </source>
</evidence>
<evidence type="ECO:0000313" key="12">
    <source>
        <dbReference type="EMBL" id="TQE92170.1"/>
    </source>
</evidence>
<dbReference type="AlphaFoldDB" id="A0A540V5X3"/>
<dbReference type="Gene3D" id="3.10.200.10">
    <property type="entry name" value="Alpha carbonic anhydrase"/>
    <property type="match status" value="1"/>
</dbReference>
<dbReference type="SUPFAM" id="SSF51069">
    <property type="entry name" value="Carbonic anhydrase"/>
    <property type="match status" value="1"/>
</dbReference>
<evidence type="ECO:0000256" key="8">
    <source>
        <dbReference type="ARBA" id="ARBA00023239"/>
    </source>
</evidence>
<dbReference type="OrthoDB" id="5327615at2"/>
<keyword evidence="6 10" id="KW-0479">Metal-binding</keyword>
<evidence type="ECO:0000256" key="5">
    <source>
        <dbReference type="ARBA" id="ARBA00014628"/>
    </source>
</evidence>
<dbReference type="InterPro" id="IPR001148">
    <property type="entry name" value="CA_dom"/>
</dbReference>
<dbReference type="Pfam" id="PF00194">
    <property type="entry name" value="Carb_anhydrase"/>
    <property type="match status" value="1"/>
</dbReference>
<comment type="function">
    <text evidence="2 10">Reversible hydration of carbon dioxide.</text>
</comment>
<dbReference type="EC" id="4.2.1.1" evidence="4 10"/>
<dbReference type="SMART" id="SM01057">
    <property type="entry name" value="Carb_anhydrase"/>
    <property type="match status" value="1"/>
</dbReference>
<keyword evidence="8 10" id="KW-0456">Lyase</keyword>
<comment type="cofactor">
    <cofactor evidence="1 10">
        <name>Zn(2+)</name>
        <dbReference type="ChEBI" id="CHEBI:29105"/>
    </cofactor>
</comment>
<evidence type="ECO:0000313" key="13">
    <source>
        <dbReference type="Proteomes" id="UP000315753"/>
    </source>
</evidence>
<dbReference type="InterPro" id="IPR023561">
    <property type="entry name" value="Carbonic_anhydrase_a-class"/>
</dbReference>
<evidence type="ECO:0000256" key="9">
    <source>
        <dbReference type="ARBA" id="ARBA00048348"/>
    </source>
</evidence>
<evidence type="ECO:0000256" key="4">
    <source>
        <dbReference type="ARBA" id="ARBA00012925"/>
    </source>
</evidence>
<dbReference type="InterPro" id="IPR018338">
    <property type="entry name" value="Carbonic_anhydrase_a-class_CS"/>
</dbReference>
<dbReference type="InterPro" id="IPR036398">
    <property type="entry name" value="CA_dom_sf"/>
</dbReference>
<evidence type="ECO:0000259" key="11">
    <source>
        <dbReference type="PROSITE" id="PS51144"/>
    </source>
</evidence>
<evidence type="ECO:0000256" key="1">
    <source>
        <dbReference type="ARBA" id="ARBA00001947"/>
    </source>
</evidence>
<proteinExistence type="inferred from homology"/>
<feature type="domain" description="Alpha-carbonic anhydrase" evidence="11">
    <location>
        <begin position="50"/>
        <end position="265"/>
    </location>
</feature>
<sequence length="267" mass="31232">MAMLNKKRKEWKMRGRVFFALILAMCLSVAGYSLYEKEQNQHDEERIEDVYYSYDEHGPDAANVCERGMMQSPVQITRKDALQNQSPEIEIHYGEGRFEIIKKAHTAEAVSKSGQNYILIDHQQYKLESFHFHLPSEHQVEGQSYEMELHFVHENKNGEQAVMAVFIQEGQANEMVKEIWSRLQDGFSKKDNVSIRLPEFIPKERRAFYYTGSLTTPPCTEGVKWIVFEMPVEFSEEQIGTFHRLFGNNSRQVQPLNGRKIYQLTVR</sequence>
<comment type="caution">
    <text evidence="12">The sequence shown here is derived from an EMBL/GenBank/DDBJ whole genome shotgun (WGS) entry which is preliminary data.</text>
</comment>
<evidence type="ECO:0000256" key="6">
    <source>
        <dbReference type="ARBA" id="ARBA00022723"/>
    </source>
</evidence>
<dbReference type="Proteomes" id="UP000315753">
    <property type="component" value="Unassembled WGS sequence"/>
</dbReference>
<name>A0A540V5X3_9BACL</name>
<protein>
    <recommendedName>
        <fullName evidence="5 10">Carbonic anhydrase</fullName>
        <ecNumber evidence="4 10">4.2.1.1</ecNumber>
    </recommendedName>
</protein>
<keyword evidence="13" id="KW-1185">Reference proteome</keyword>
<evidence type="ECO:0000256" key="10">
    <source>
        <dbReference type="RuleBase" id="RU367011"/>
    </source>
</evidence>
<gene>
    <name evidence="12" type="ORF">FKZ59_00240</name>
</gene>
<keyword evidence="7 10" id="KW-0862">Zinc</keyword>
<evidence type="ECO:0000256" key="3">
    <source>
        <dbReference type="ARBA" id="ARBA00010718"/>
    </source>
</evidence>
<dbReference type="PANTHER" id="PTHR18952:SF265">
    <property type="entry name" value="CARBONIC ANHYDRASE"/>
    <property type="match status" value="1"/>
</dbReference>
<dbReference type="EMBL" id="VIGD01000001">
    <property type="protein sequence ID" value="TQE92170.1"/>
    <property type="molecule type" value="Genomic_DNA"/>
</dbReference>
<reference evidence="12 13" key="1">
    <citation type="submission" date="2019-06" db="EMBL/GenBank/DDBJ databases">
        <title>Genome sequence of Ureibacillus terrenus.</title>
        <authorList>
            <person name="Maclea K.S."/>
            <person name="Simoes M."/>
        </authorList>
    </citation>
    <scope>NUCLEOTIDE SEQUENCE [LARGE SCALE GENOMIC DNA]</scope>
    <source>
        <strain evidence="12 13">ATCC BAA-384</strain>
    </source>
</reference>
<dbReference type="InterPro" id="IPR041891">
    <property type="entry name" value="Alpha_CA_prokaryot-like"/>
</dbReference>
<dbReference type="PANTHER" id="PTHR18952">
    <property type="entry name" value="CARBONIC ANHYDRASE"/>
    <property type="match status" value="1"/>
</dbReference>
<dbReference type="GO" id="GO:0004089">
    <property type="term" value="F:carbonate dehydratase activity"/>
    <property type="evidence" value="ECO:0007669"/>
    <property type="project" value="UniProtKB-UniRule"/>
</dbReference>
<evidence type="ECO:0000256" key="2">
    <source>
        <dbReference type="ARBA" id="ARBA00002904"/>
    </source>
</evidence>